<dbReference type="InterPro" id="IPR014162">
    <property type="entry name" value="CpoB_C"/>
</dbReference>
<feature type="domain" description="Outer membrane lipoprotein BamD-like" evidence="3">
    <location>
        <begin position="143"/>
        <end position="260"/>
    </location>
</feature>
<dbReference type="EMBL" id="JAVDWE010000001">
    <property type="protein sequence ID" value="MDR7092294.1"/>
    <property type="molecule type" value="Genomic_DNA"/>
</dbReference>
<dbReference type="Pfam" id="PF16331">
    <property type="entry name" value="TolA_bind_tri"/>
    <property type="match status" value="1"/>
</dbReference>
<dbReference type="RefSeq" id="WP_204731320.1">
    <property type="nucleotide sequence ID" value="NZ_JAVDWE010000001.1"/>
</dbReference>
<dbReference type="InterPro" id="IPR032519">
    <property type="entry name" value="YbgF_tri"/>
</dbReference>
<keyword evidence="1 2" id="KW-0732">Signal</keyword>
<gene>
    <name evidence="2" type="primary">cpoB</name>
    <name evidence="5" type="ORF">J2X09_000017</name>
</gene>
<name>A0ABU1V4B2_9BURK</name>
<dbReference type="Gene3D" id="1.25.40.10">
    <property type="entry name" value="Tetratricopeptide repeat domain"/>
    <property type="match status" value="1"/>
</dbReference>
<dbReference type="Gene3D" id="1.20.5.110">
    <property type="match status" value="1"/>
</dbReference>
<dbReference type="NCBIfam" id="TIGR02795">
    <property type="entry name" value="tol_pal_ybgF"/>
    <property type="match status" value="1"/>
</dbReference>
<evidence type="ECO:0000256" key="1">
    <source>
        <dbReference type="ARBA" id="ARBA00022729"/>
    </source>
</evidence>
<keyword evidence="2" id="KW-0132">Cell division</keyword>
<organism evidence="5 6">
    <name type="scientific">Hydrogenophaga laconesensis</name>
    <dbReference type="NCBI Taxonomy" id="1805971"/>
    <lineage>
        <taxon>Bacteria</taxon>
        <taxon>Pseudomonadati</taxon>
        <taxon>Pseudomonadota</taxon>
        <taxon>Betaproteobacteria</taxon>
        <taxon>Burkholderiales</taxon>
        <taxon>Comamonadaceae</taxon>
        <taxon>Hydrogenophaga</taxon>
    </lineage>
</organism>
<feature type="domain" description="YbgF trimerisation" evidence="4">
    <location>
        <begin position="65"/>
        <end position="122"/>
    </location>
</feature>
<comment type="subcellular location">
    <subcellularLocation>
        <location evidence="2">Periplasm</location>
    </subcellularLocation>
</comment>
<keyword evidence="6" id="KW-1185">Reference proteome</keyword>
<keyword evidence="2" id="KW-0175">Coiled coil</keyword>
<dbReference type="Pfam" id="PF13525">
    <property type="entry name" value="YfiO"/>
    <property type="match status" value="1"/>
</dbReference>
<dbReference type="InterPro" id="IPR011990">
    <property type="entry name" value="TPR-like_helical_dom_sf"/>
</dbReference>
<dbReference type="InterPro" id="IPR039565">
    <property type="entry name" value="BamD-like"/>
</dbReference>
<accession>A0ABU1V4B2</accession>
<evidence type="ECO:0000313" key="5">
    <source>
        <dbReference type="EMBL" id="MDR7092294.1"/>
    </source>
</evidence>
<evidence type="ECO:0000259" key="3">
    <source>
        <dbReference type="Pfam" id="PF13525"/>
    </source>
</evidence>
<reference evidence="5 6" key="1">
    <citation type="submission" date="2023-07" db="EMBL/GenBank/DDBJ databases">
        <title>Sorghum-associated microbial communities from plants grown in Nebraska, USA.</title>
        <authorList>
            <person name="Schachtman D."/>
        </authorList>
    </citation>
    <scope>NUCLEOTIDE SEQUENCE [LARGE SCALE GENOMIC DNA]</scope>
    <source>
        <strain evidence="5 6">BE240</strain>
    </source>
</reference>
<dbReference type="SUPFAM" id="SSF48452">
    <property type="entry name" value="TPR-like"/>
    <property type="match status" value="1"/>
</dbReference>
<proteinExistence type="inferred from homology"/>
<comment type="caution">
    <text evidence="5">The sequence shown here is derived from an EMBL/GenBank/DDBJ whole genome shotgun (WGS) entry which is preliminary data.</text>
</comment>
<evidence type="ECO:0000259" key="4">
    <source>
        <dbReference type="Pfam" id="PF16331"/>
    </source>
</evidence>
<keyword evidence="2" id="KW-0574">Periplasm</keyword>
<feature type="signal peptide" evidence="2">
    <location>
        <begin position="1"/>
        <end position="20"/>
    </location>
</feature>
<dbReference type="Proteomes" id="UP001265550">
    <property type="component" value="Unassembled WGS sequence"/>
</dbReference>
<keyword evidence="2" id="KW-0131">Cell cycle</keyword>
<sequence length="260" mass="29076" precursor="true">MLTRFRFASSLLGVGSMAVAAIWPLQAHALFGDDEARRAIIELRQKVDANQQADAAAKAEAREADAATRRSLLELSNQIEQLRAELARMRGQNEQLAREVSELQRQQKDVQAGVEERLRKVEPLRVDHDGQSFTAAPNEKRDFDAAMDLLRKSEFGPAASAYNAFLVRYPASGYRPSVLYWLGNAQYASRAYKEAVESHRRLVNEFPTHMRTPEAMLAMANSQIELKDTKGSRSTLESLVKAHPNSEAAAAGRERLARLR</sequence>
<dbReference type="InterPro" id="IPR034706">
    <property type="entry name" value="CpoB"/>
</dbReference>
<protein>
    <recommendedName>
        <fullName evidence="2">Cell division coordinator CpoB</fullName>
    </recommendedName>
</protein>
<comment type="function">
    <text evidence="2">Mediates coordination of peptidoglycan synthesis and outer membrane constriction during cell division.</text>
</comment>
<evidence type="ECO:0000313" key="6">
    <source>
        <dbReference type="Proteomes" id="UP001265550"/>
    </source>
</evidence>
<evidence type="ECO:0000256" key="2">
    <source>
        <dbReference type="HAMAP-Rule" id="MF_02066"/>
    </source>
</evidence>
<comment type="similarity">
    <text evidence="2">Belongs to the CpoB family.</text>
</comment>
<feature type="chain" id="PRO_5044937462" description="Cell division coordinator CpoB" evidence="2">
    <location>
        <begin position="21"/>
        <end position="260"/>
    </location>
</feature>
<dbReference type="HAMAP" id="MF_02066">
    <property type="entry name" value="CpoB"/>
    <property type="match status" value="1"/>
</dbReference>
<feature type="coiled-coil region" evidence="2">
    <location>
        <begin position="65"/>
        <end position="113"/>
    </location>
</feature>